<reference evidence="7" key="1">
    <citation type="journal article" date="2010" name="Stand. Genomic Sci.">
        <title>Complete genome sequence of 'Thermobaculum terrenum' type strain (YNP1).</title>
        <authorList>
            <person name="Kiss H."/>
            <person name="Cleland D."/>
            <person name="Lapidus A."/>
            <person name="Lucas S."/>
            <person name="Glavina Del Rio T."/>
            <person name="Nolan M."/>
            <person name="Tice H."/>
            <person name="Han C."/>
            <person name="Goodwin L."/>
            <person name="Pitluck S."/>
            <person name="Liolios K."/>
            <person name="Ivanova N."/>
            <person name="Mavromatis K."/>
            <person name="Ovchinnikova G."/>
            <person name="Pati A."/>
            <person name="Chen A."/>
            <person name="Palaniappan K."/>
            <person name="Land M."/>
            <person name="Hauser L."/>
            <person name="Chang Y."/>
            <person name="Jeffries C."/>
            <person name="Lu M."/>
            <person name="Brettin T."/>
            <person name="Detter J."/>
            <person name="Goker M."/>
            <person name="Tindall B."/>
            <person name="Beck B."/>
            <person name="McDermott T."/>
            <person name="Woyke T."/>
            <person name="Bristow J."/>
            <person name="Eisen J."/>
            <person name="Markowitz V."/>
            <person name="Hugenholtz P."/>
            <person name="Kyrpides N."/>
            <person name="Klenk H."/>
            <person name="Cheng J."/>
        </authorList>
    </citation>
    <scope>NUCLEOTIDE SEQUENCE [LARGE SCALE GENOMIC DNA]</scope>
    <source>
        <strain evidence="7">ATCC BAA-798 / YNP1</strain>
    </source>
</reference>
<dbReference type="PANTHER" id="PTHR43222">
    <property type="entry name" value="NUDIX HYDROLASE 23"/>
    <property type="match status" value="1"/>
</dbReference>
<name>D1CF30_THET1</name>
<evidence type="ECO:0000313" key="7">
    <source>
        <dbReference type="Proteomes" id="UP000000323"/>
    </source>
</evidence>
<keyword evidence="3" id="KW-0460">Magnesium</keyword>
<dbReference type="KEGG" id="ttr:Tter_0618"/>
<dbReference type="PROSITE" id="PS00893">
    <property type="entry name" value="NUDIX_BOX"/>
    <property type="match status" value="1"/>
</dbReference>
<gene>
    <name evidence="6" type="ordered locus">Tter_0618</name>
</gene>
<dbReference type="STRING" id="525904.Tter_0618"/>
<dbReference type="Gene3D" id="3.90.79.10">
    <property type="entry name" value="Nucleoside Triphosphate Pyrophosphohydrolase"/>
    <property type="match status" value="1"/>
</dbReference>
<dbReference type="Proteomes" id="UP000000323">
    <property type="component" value="Chromosome 1"/>
</dbReference>
<evidence type="ECO:0000256" key="2">
    <source>
        <dbReference type="ARBA" id="ARBA00022801"/>
    </source>
</evidence>
<evidence type="ECO:0000313" key="6">
    <source>
        <dbReference type="EMBL" id="ACZ41536.1"/>
    </source>
</evidence>
<accession>D1CF30</accession>
<comment type="cofactor">
    <cofactor evidence="1">
        <name>Mg(2+)</name>
        <dbReference type="ChEBI" id="CHEBI:18420"/>
    </cofactor>
</comment>
<protein>
    <submittedName>
        <fullName evidence="6">NUDIX hydrolase</fullName>
    </submittedName>
</protein>
<comment type="similarity">
    <text evidence="4">Belongs to the Nudix hydrolase family.</text>
</comment>
<dbReference type="CDD" id="cd02883">
    <property type="entry name" value="NUDIX_Hydrolase"/>
    <property type="match status" value="1"/>
</dbReference>
<dbReference type="InterPro" id="IPR000086">
    <property type="entry name" value="NUDIX_hydrolase_dom"/>
</dbReference>
<dbReference type="EMBL" id="CP001825">
    <property type="protein sequence ID" value="ACZ41536.1"/>
    <property type="molecule type" value="Genomic_DNA"/>
</dbReference>
<dbReference type="eggNOG" id="COG1051">
    <property type="taxonomic scope" value="Bacteria"/>
</dbReference>
<evidence type="ECO:0000256" key="3">
    <source>
        <dbReference type="ARBA" id="ARBA00022842"/>
    </source>
</evidence>
<dbReference type="InterPro" id="IPR020084">
    <property type="entry name" value="NUDIX_hydrolase_CS"/>
</dbReference>
<evidence type="ECO:0000259" key="5">
    <source>
        <dbReference type="PROSITE" id="PS51462"/>
    </source>
</evidence>
<organism evidence="6 7">
    <name type="scientific">Thermobaculum terrenum (strain ATCC BAA-798 / CCMEE 7001 / YNP1)</name>
    <dbReference type="NCBI Taxonomy" id="525904"/>
    <lineage>
        <taxon>Bacteria</taxon>
        <taxon>Bacillati</taxon>
        <taxon>Chloroflexota</taxon>
        <taxon>Chloroflexia</taxon>
        <taxon>Candidatus Thermobaculales</taxon>
        <taxon>Candidatus Thermobaculaceae</taxon>
        <taxon>Thermobaculum</taxon>
    </lineage>
</organism>
<dbReference type="InterPro" id="IPR015797">
    <property type="entry name" value="NUDIX_hydrolase-like_dom_sf"/>
</dbReference>
<feature type="domain" description="Nudix hydrolase" evidence="5">
    <location>
        <begin position="28"/>
        <end position="154"/>
    </location>
</feature>
<dbReference type="InterPro" id="IPR020476">
    <property type="entry name" value="Nudix_hydrolase"/>
</dbReference>
<dbReference type="PANTHER" id="PTHR43222:SF2">
    <property type="entry name" value="NUDIX HYDROLASE 23, CHLOROPLASTIC"/>
    <property type="match status" value="1"/>
</dbReference>
<dbReference type="GO" id="GO:0016787">
    <property type="term" value="F:hydrolase activity"/>
    <property type="evidence" value="ECO:0007669"/>
    <property type="project" value="UniProtKB-KW"/>
</dbReference>
<sequence>MIIKLLLHVYKLLPSRLQEIASWLLASKMTVGVCVAAFDPENRILLFRHTYHPGGMWTLPGGHLHIGESPEAGLIRELREESGAEVKLISLIDIEVSPHWPGHMTLYYLADLLHPPKYSSAEVEAWDLFSLNELPARILPEARRVIARAQEFINTHHDKKSNEAKV</sequence>
<evidence type="ECO:0000256" key="1">
    <source>
        <dbReference type="ARBA" id="ARBA00001946"/>
    </source>
</evidence>
<dbReference type="Pfam" id="PF00293">
    <property type="entry name" value="NUDIX"/>
    <property type="match status" value="1"/>
</dbReference>
<proteinExistence type="inferred from homology"/>
<evidence type="ECO:0000256" key="4">
    <source>
        <dbReference type="RuleBase" id="RU003476"/>
    </source>
</evidence>
<dbReference type="HOGENOM" id="CLU_1601935_0_0_0"/>
<dbReference type="SUPFAM" id="SSF55811">
    <property type="entry name" value="Nudix"/>
    <property type="match status" value="1"/>
</dbReference>
<dbReference type="OrthoDB" id="9800065at2"/>
<keyword evidence="2 4" id="KW-0378">Hydrolase</keyword>
<dbReference type="PRINTS" id="PR00502">
    <property type="entry name" value="NUDIXFAMILY"/>
</dbReference>
<dbReference type="AlphaFoldDB" id="D1CF30"/>
<dbReference type="PROSITE" id="PS51462">
    <property type="entry name" value="NUDIX"/>
    <property type="match status" value="1"/>
</dbReference>
<keyword evidence="7" id="KW-1185">Reference proteome</keyword>